<evidence type="ECO:0000313" key="1">
    <source>
        <dbReference type="EMBL" id="OAQ92541.1"/>
    </source>
</evidence>
<name>A0A179HSK4_PURLI</name>
<dbReference type="Proteomes" id="UP000078340">
    <property type="component" value="Unassembled WGS sequence"/>
</dbReference>
<sequence length="94" mass="10413">MGRRRHHAPSPRRLHRLSTTRLALSRGIATPVKNERRRPKPFLCPLAATLPASLGAGAQQQLPSRWLSVWWRAGGLAAAIIRVHRMNPLGDLTG</sequence>
<dbReference type="AlphaFoldDB" id="A0A179HSK4"/>
<organism evidence="1 2">
    <name type="scientific">Purpureocillium lilacinum</name>
    <name type="common">Paecilomyces lilacinus</name>
    <dbReference type="NCBI Taxonomy" id="33203"/>
    <lineage>
        <taxon>Eukaryota</taxon>
        <taxon>Fungi</taxon>
        <taxon>Dikarya</taxon>
        <taxon>Ascomycota</taxon>
        <taxon>Pezizomycotina</taxon>
        <taxon>Sordariomycetes</taxon>
        <taxon>Hypocreomycetidae</taxon>
        <taxon>Hypocreales</taxon>
        <taxon>Ophiocordycipitaceae</taxon>
        <taxon>Purpureocillium</taxon>
    </lineage>
</organism>
<accession>A0A179HSK4</accession>
<gene>
    <name evidence="1" type="ORF">VFPFJ_04282</name>
</gene>
<proteinExistence type="predicted"/>
<protein>
    <submittedName>
        <fullName evidence="1">Uncharacterized protein</fullName>
    </submittedName>
</protein>
<reference evidence="1 2" key="1">
    <citation type="submission" date="2016-02" db="EMBL/GenBank/DDBJ databases">
        <title>Biosynthesis of antibiotic leucinostatins and their inhibition on Phytophthora in bio-control Purpureocillium lilacinum.</title>
        <authorList>
            <person name="Wang G."/>
            <person name="Liu Z."/>
            <person name="Lin R."/>
            <person name="Li E."/>
            <person name="Mao Z."/>
            <person name="Ling J."/>
            <person name="Yin W."/>
            <person name="Xie B."/>
        </authorList>
    </citation>
    <scope>NUCLEOTIDE SEQUENCE [LARGE SCALE GENOMIC DNA]</scope>
    <source>
        <strain evidence="1">PLFJ-1</strain>
    </source>
</reference>
<dbReference type="EMBL" id="LSBI01000003">
    <property type="protein sequence ID" value="OAQ92541.1"/>
    <property type="molecule type" value="Genomic_DNA"/>
</dbReference>
<comment type="caution">
    <text evidence="1">The sequence shown here is derived from an EMBL/GenBank/DDBJ whole genome shotgun (WGS) entry which is preliminary data.</text>
</comment>
<evidence type="ECO:0000313" key="2">
    <source>
        <dbReference type="Proteomes" id="UP000078340"/>
    </source>
</evidence>